<dbReference type="Proteomes" id="UP001143372">
    <property type="component" value="Unassembled WGS sequence"/>
</dbReference>
<sequence length="199" mass="20939">MSAAPTIHANCVVVGEAGVLIRGPSGAGKSSLSLALIERAEAQGLFARLVADDRVRLAAVNGRLLASPPATLSGLVERRGLGISPAPWMAEAVVRFVVDIEMQPERSPDAATLRACLNGVWLPRLAVMRNDPDAASLALFGVRRCFSRPTCDASTLAFAAQHEKVASSAPHAPYIRTSCARVARGGPDPERNEFCAETA</sequence>
<evidence type="ECO:0000259" key="1">
    <source>
        <dbReference type="Pfam" id="PF07475"/>
    </source>
</evidence>
<name>A0A9W6J0S5_9HYPH</name>
<proteinExistence type="predicted"/>
<evidence type="ECO:0000313" key="2">
    <source>
        <dbReference type="EMBL" id="GLK67298.1"/>
    </source>
</evidence>
<feature type="domain" description="HPr kinase/phosphorylase C-terminal" evidence="1">
    <location>
        <begin position="4"/>
        <end position="83"/>
    </location>
</feature>
<dbReference type="RefSeq" id="WP_271167546.1">
    <property type="nucleotide sequence ID" value="NZ_BSFI01000004.1"/>
</dbReference>
<dbReference type="Pfam" id="PF07475">
    <property type="entry name" value="Hpr_kinase_C"/>
    <property type="match status" value="1"/>
</dbReference>
<dbReference type="InterPro" id="IPR027417">
    <property type="entry name" value="P-loop_NTPase"/>
</dbReference>
<dbReference type="EMBL" id="BSFI01000004">
    <property type="protein sequence ID" value="GLK67298.1"/>
    <property type="molecule type" value="Genomic_DNA"/>
</dbReference>
<dbReference type="GO" id="GO:0000155">
    <property type="term" value="F:phosphorelay sensor kinase activity"/>
    <property type="evidence" value="ECO:0007669"/>
    <property type="project" value="InterPro"/>
</dbReference>
<keyword evidence="3" id="KW-1185">Reference proteome</keyword>
<dbReference type="SUPFAM" id="SSF53795">
    <property type="entry name" value="PEP carboxykinase-like"/>
    <property type="match status" value="1"/>
</dbReference>
<comment type="caution">
    <text evidence="2">The sequence shown here is derived from an EMBL/GenBank/DDBJ whole genome shotgun (WGS) entry which is preliminary data.</text>
</comment>
<dbReference type="Gene3D" id="3.40.50.300">
    <property type="entry name" value="P-loop containing nucleotide triphosphate hydrolases"/>
    <property type="match status" value="1"/>
</dbReference>
<dbReference type="GO" id="GO:0006109">
    <property type="term" value="P:regulation of carbohydrate metabolic process"/>
    <property type="evidence" value="ECO:0007669"/>
    <property type="project" value="InterPro"/>
</dbReference>
<protein>
    <recommendedName>
        <fullName evidence="1">HPr kinase/phosphorylase C-terminal domain-containing protein</fullName>
    </recommendedName>
</protein>
<gene>
    <name evidence="2" type="ORF">GCM10008179_09360</name>
</gene>
<dbReference type="CDD" id="cd01918">
    <property type="entry name" value="HprK_C"/>
    <property type="match status" value="1"/>
</dbReference>
<reference evidence="2" key="1">
    <citation type="journal article" date="2014" name="Int. J. Syst. Evol. Microbiol.">
        <title>Complete genome sequence of Corynebacterium casei LMG S-19264T (=DSM 44701T), isolated from a smear-ripened cheese.</title>
        <authorList>
            <consortium name="US DOE Joint Genome Institute (JGI-PGF)"/>
            <person name="Walter F."/>
            <person name="Albersmeier A."/>
            <person name="Kalinowski J."/>
            <person name="Ruckert C."/>
        </authorList>
    </citation>
    <scope>NUCLEOTIDE SEQUENCE</scope>
    <source>
        <strain evidence="2">VKM B-2347</strain>
    </source>
</reference>
<organism evidence="2 3">
    <name type="scientific">Hansschlegelia plantiphila</name>
    <dbReference type="NCBI Taxonomy" id="374655"/>
    <lineage>
        <taxon>Bacteria</taxon>
        <taxon>Pseudomonadati</taxon>
        <taxon>Pseudomonadota</taxon>
        <taxon>Alphaproteobacteria</taxon>
        <taxon>Hyphomicrobiales</taxon>
        <taxon>Methylopilaceae</taxon>
        <taxon>Hansschlegelia</taxon>
    </lineage>
</organism>
<dbReference type="InterPro" id="IPR011104">
    <property type="entry name" value="Hpr_kin/Pase_C"/>
</dbReference>
<dbReference type="GO" id="GO:0005524">
    <property type="term" value="F:ATP binding"/>
    <property type="evidence" value="ECO:0007669"/>
    <property type="project" value="InterPro"/>
</dbReference>
<accession>A0A9W6J0S5</accession>
<evidence type="ECO:0000313" key="3">
    <source>
        <dbReference type="Proteomes" id="UP001143372"/>
    </source>
</evidence>
<dbReference type="AlphaFoldDB" id="A0A9W6J0S5"/>
<reference evidence="2" key="2">
    <citation type="submission" date="2023-01" db="EMBL/GenBank/DDBJ databases">
        <authorList>
            <person name="Sun Q."/>
            <person name="Evtushenko L."/>
        </authorList>
    </citation>
    <scope>NUCLEOTIDE SEQUENCE</scope>
    <source>
        <strain evidence="2">VKM B-2347</strain>
    </source>
</reference>